<comment type="caution">
    <text evidence="3">The sequence shown here is derived from an EMBL/GenBank/DDBJ whole genome shotgun (WGS) entry which is preliminary data.</text>
</comment>
<evidence type="ECO:0000256" key="1">
    <source>
        <dbReference type="ARBA" id="ARBA00022679"/>
    </source>
</evidence>
<reference evidence="3" key="1">
    <citation type="journal article" date="2015" name="Nature">
        <title>Complex archaea that bridge the gap between prokaryotes and eukaryotes.</title>
        <authorList>
            <person name="Spang A."/>
            <person name="Saw J.H."/>
            <person name="Jorgensen S.L."/>
            <person name="Zaremba-Niedzwiedzka K."/>
            <person name="Martijn J."/>
            <person name="Lind A.E."/>
            <person name="van Eijk R."/>
            <person name="Schleper C."/>
            <person name="Guy L."/>
            <person name="Ettema T.J."/>
        </authorList>
    </citation>
    <scope>NUCLEOTIDE SEQUENCE</scope>
</reference>
<gene>
    <name evidence="3" type="ORF">LCGC14_1041420</name>
</gene>
<name>A0A0F9MRH1_9ZZZZ</name>
<accession>A0A0F9MRH1</accession>
<dbReference type="Gene3D" id="3.40.50.150">
    <property type="entry name" value="Vaccinia Virus protein VP39"/>
    <property type="match status" value="1"/>
</dbReference>
<dbReference type="Pfam" id="PF13649">
    <property type="entry name" value="Methyltransf_25"/>
    <property type="match status" value="1"/>
</dbReference>
<organism evidence="3">
    <name type="scientific">marine sediment metagenome</name>
    <dbReference type="NCBI Taxonomy" id="412755"/>
    <lineage>
        <taxon>unclassified sequences</taxon>
        <taxon>metagenomes</taxon>
        <taxon>ecological metagenomes</taxon>
    </lineage>
</organism>
<dbReference type="Gene3D" id="2.20.130.10">
    <property type="entry name" value="CAC2371-like domains"/>
    <property type="match status" value="1"/>
</dbReference>
<dbReference type="GO" id="GO:0016740">
    <property type="term" value="F:transferase activity"/>
    <property type="evidence" value="ECO:0007669"/>
    <property type="project" value="UniProtKB-KW"/>
</dbReference>
<dbReference type="EMBL" id="LAZR01004290">
    <property type="protein sequence ID" value="KKN09950.1"/>
    <property type="molecule type" value="Genomic_DNA"/>
</dbReference>
<feature type="domain" description="Methyltransferase" evidence="2">
    <location>
        <begin position="41"/>
        <end position="130"/>
    </location>
</feature>
<proteinExistence type="predicted"/>
<protein>
    <recommendedName>
        <fullName evidence="2">Methyltransferase domain-containing protein</fullName>
    </recommendedName>
</protein>
<dbReference type="InterPro" id="IPR041698">
    <property type="entry name" value="Methyltransf_25"/>
</dbReference>
<dbReference type="InterPro" id="IPR029063">
    <property type="entry name" value="SAM-dependent_MTases_sf"/>
</dbReference>
<keyword evidence="1" id="KW-0808">Transferase</keyword>
<evidence type="ECO:0000313" key="3">
    <source>
        <dbReference type="EMBL" id="KKN09950.1"/>
    </source>
</evidence>
<dbReference type="CDD" id="cd02440">
    <property type="entry name" value="AdoMet_MTases"/>
    <property type="match status" value="1"/>
</dbReference>
<dbReference type="PANTHER" id="PTHR43861">
    <property type="entry name" value="TRANS-ACONITATE 2-METHYLTRANSFERASE-RELATED"/>
    <property type="match status" value="1"/>
</dbReference>
<dbReference type="SUPFAM" id="SSF53335">
    <property type="entry name" value="S-adenosyl-L-methionine-dependent methyltransferases"/>
    <property type="match status" value="1"/>
</dbReference>
<evidence type="ECO:0000259" key="2">
    <source>
        <dbReference type="Pfam" id="PF13649"/>
    </source>
</evidence>
<dbReference type="AlphaFoldDB" id="A0A0F9MRH1"/>
<sequence length="235" mass="27221">MYKELAKYYDLIYHWKDYEKESHRIKELIVKYKKSEGKQLLDVGCGTGKHLEYFKDIYSCTGVDLNDEILDIARENIKNVIFRQADMVNLHLNSKFDVITCLFSAIGHVKTYSNLEKTIQNFASHLENGGVVIIEPWFTKSIYWVGRPGMTTYDSEEIKIARLNSTKLEGDISVMEMHYLIAEKNKDVKHFVGTHELGLFEIDKSLEIMKDAGFEAEFLEDGLMKERGLYIGVKL</sequence>